<evidence type="ECO:0000313" key="3">
    <source>
        <dbReference type="Proteomes" id="UP001054252"/>
    </source>
</evidence>
<dbReference type="AlphaFoldDB" id="A0AAV5I764"/>
<reference evidence="2 3" key="1">
    <citation type="journal article" date="2021" name="Commun. Biol.">
        <title>The genome of Shorea leprosula (Dipterocarpaceae) highlights the ecological relevance of drought in aseasonal tropical rainforests.</title>
        <authorList>
            <person name="Ng K.K.S."/>
            <person name="Kobayashi M.J."/>
            <person name="Fawcett J.A."/>
            <person name="Hatakeyama M."/>
            <person name="Paape T."/>
            <person name="Ng C.H."/>
            <person name="Ang C.C."/>
            <person name="Tnah L.H."/>
            <person name="Lee C.T."/>
            <person name="Nishiyama T."/>
            <person name="Sese J."/>
            <person name="O'Brien M.J."/>
            <person name="Copetti D."/>
            <person name="Mohd Noor M.I."/>
            <person name="Ong R.C."/>
            <person name="Putra M."/>
            <person name="Sireger I.Z."/>
            <person name="Indrioko S."/>
            <person name="Kosugi Y."/>
            <person name="Izuno A."/>
            <person name="Isagi Y."/>
            <person name="Lee S.L."/>
            <person name="Shimizu K.K."/>
        </authorList>
    </citation>
    <scope>NUCLEOTIDE SEQUENCE [LARGE SCALE GENOMIC DNA]</scope>
    <source>
        <strain evidence="2">214</strain>
    </source>
</reference>
<sequence>MVNGKKVLLSEVLPFAAMVGAECSTVGLNILFKAATLRGMSYNIFNAYSFAISTLCDWSCNNSHWVLCCDMGKSKRKSNGG</sequence>
<keyword evidence="1" id="KW-0812">Transmembrane</keyword>
<protein>
    <submittedName>
        <fullName evidence="2">Uncharacterized protein</fullName>
    </submittedName>
</protein>
<organism evidence="2 3">
    <name type="scientific">Rubroshorea leprosula</name>
    <dbReference type="NCBI Taxonomy" id="152421"/>
    <lineage>
        <taxon>Eukaryota</taxon>
        <taxon>Viridiplantae</taxon>
        <taxon>Streptophyta</taxon>
        <taxon>Embryophyta</taxon>
        <taxon>Tracheophyta</taxon>
        <taxon>Spermatophyta</taxon>
        <taxon>Magnoliopsida</taxon>
        <taxon>eudicotyledons</taxon>
        <taxon>Gunneridae</taxon>
        <taxon>Pentapetalae</taxon>
        <taxon>rosids</taxon>
        <taxon>malvids</taxon>
        <taxon>Malvales</taxon>
        <taxon>Dipterocarpaceae</taxon>
        <taxon>Rubroshorea</taxon>
    </lineage>
</organism>
<dbReference type="EMBL" id="BPVZ01000011">
    <property type="protein sequence ID" value="GKU96967.1"/>
    <property type="molecule type" value="Genomic_DNA"/>
</dbReference>
<keyword evidence="3" id="KW-1185">Reference proteome</keyword>
<proteinExistence type="predicted"/>
<gene>
    <name evidence="2" type="ORF">SLEP1_g10147</name>
</gene>
<name>A0AAV5I764_9ROSI</name>
<feature type="transmembrane region" description="Helical" evidence="1">
    <location>
        <begin position="12"/>
        <end position="32"/>
    </location>
</feature>
<keyword evidence="1" id="KW-0472">Membrane</keyword>
<accession>A0AAV5I764</accession>
<evidence type="ECO:0000313" key="2">
    <source>
        <dbReference type="EMBL" id="GKU96967.1"/>
    </source>
</evidence>
<dbReference type="Proteomes" id="UP001054252">
    <property type="component" value="Unassembled WGS sequence"/>
</dbReference>
<comment type="caution">
    <text evidence="2">The sequence shown here is derived from an EMBL/GenBank/DDBJ whole genome shotgun (WGS) entry which is preliminary data.</text>
</comment>
<keyword evidence="1" id="KW-1133">Transmembrane helix</keyword>
<evidence type="ECO:0000256" key="1">
    <source>
        <dbReference type="SAM" id="Phobius"/>
    </source>
</evidence>